<dbReference type="InterPro" id="IPR001509">
    <property type="entry name" value="Epimerase_deHydtase"/>
</dbReference>
<dbReference type="PANTHER" id="PTHR11092">
    <property type="entry name" value="SUGAR NUCLEOTIDE EPIMERASE RELATED"/>
    <property type="match status" value="1"/>
</dbReference>
<dbReference type="RefSeq" id="WP_160631971.1">
    <property type="nucleotide sequence ID" value="NZ_WWNE01000004.1"/>
</dbReference>
<organism evidence="4 5">
    <name type="scientific">Acidiluteibacter ferrifornacis</name>
    <dbReference type="NCBI Taxonomy" id="2692424"/>
    <lineage>
        <taxon>Bacteria</taxon>
        <taxon>Pseudomonadati</taxon>
        <taxon>Bacteroidota</taxon>
        <taxon>Flavobacteriia</taxon>
        <taxon>Flavobacteriales</taxon>
        <taxon>Cryomorphaceae</taxon>
        <taxon>Acidiluteibacter</taxon>
    </lineage>
</organism>
<feature type="domain" description="DUF1731" evidence="3">
    <location>
        <begin position="253"/>
        <end position="299"/>
    </location>
</feature>
<protein>
    <submittedName>
        <fullName evidence="4">TIGR01777 family protein</fullName>
    </submittedName>
</protein>
<dbReference type="AlphaFoldDB" id="A0A6N9NES3"/>
<name>A0A6N9NES3_9FLAO</name>
<reference evidence="4 5" key="1">
    <citation type="submission" date="2019-12" db="EMBL/GenBank/DDBJ databases">
        <authorList>
            <person name="Zhao J."/>
        </authorList>
    </citation>
    <scope>NUCLEOTIDE SEQUENCE [LARGE SCALE GENOMIC DNA]</scope>
    <source>
        <strain evidence="4 5">S-15</strain>
    </source>
</reference>
<evidence type="ECO:0000313" key="4">
    <source>
        <dbReference type="EMBL" id="NBG65128.1"/>
    </source>
</evidence>
<evidence type="ECO:0000259" key="2">
    <source>
        <dbReference type="Pfam" id="PF01370"/>
    </source>
</evidence>
<dbReference type="PANTHER" id="PTHR11092:SF0">
    <property type="entry name" value="EPIMERASE FAMILY PROTEIN SDR39U1"/>
    <property type="match status" value="1"/>
</dbReference>
<proteinExistence type="inferred from homology"/>
<comment type="similarity">
    <text evidence="1">Belongs to the NAD(P)-dependent epimerase/dehydratase family. SDR39U1 subfamily.</text>
</comment>
<feature type="domain" description="NAD-dependent epimerase/dehydratase" evidence="2">
    <location>
        <begin position="5"/>
        <end position="130"/>
    </location>
</feature>
<dbReference type="SUPFAM" id="SSF51735">
    <property type="entry name" value="NAD(P)-binding Rossmann-fold domains"/>
    <property type="match status" value="1"/>
</dbReference>
<dbReference type="InterPro" id="IPR013549">
    <property type="entry name" value="DUF1731"/>
</dbReference>
<evidence type="ECO:0000259" key="3">
    <source>
        <dbReference type="Pfam" id="PF08338"/>
    </source>
</evidence>
<sequence length="302" mass="33669">MAESVLISGGSGLVGKVLTTLLIEKGYKVGHISRSASSNPNVETIVWDLKKKTIDIEQVKKYDYLINLVGAGIADKKWTEERKEEIVRSRVESLNFLFNITKEHNLPFKSAVSASAVGYYGFNTSDHIYNETDPPSEDFLGNTCQKWEKALFQFNEINIPASAVRIGLVLSTEGGALKELAFPIKLYAGAPLGNGKQYMPWVHIRDICNQFIFQMEHKLKGSYNGCADEHVTNKEFTEAVAQVLKKPLILPNVPAFVMKVILGQRSLMVLNGSRVSNEKIKKAGFKYDFSKLNSALQELYNG</sequence>
<dbReference type="Gene3D" id="3.40.50.720">
    <property type="entry name" value="NAD(P)-binding Rossmann-like Domain"/>
    <property type="match status" value="1"/>
</dbReference>
<evidence type="ECO:0000256" key="1">
    <source>
        <dbReference type="ARBA" id="ARBA00009353"/>
    </source>
</evidence>
<dbReference type="Pfam" id="PF08338">
    <property type="entry name" value="DUF1731"/>
    <property type="match status" value="1"/>
</dbReference>
<comment type="caution">
    <text evidence="4">The sequence shown here is derived from an EMBL/GenBank/DDBJ whole genome shotgun (WGS) entry which is preliminary data.</text>
</comment>
<accession>A0A6N9NES3</accession>
<dbReference type="Proteomes" id="UP000470771">
    <property type="component" value="Unassembled WGS sequence"/>
</dbReference>
<evidence type="ECO:0000313" key="5">
    <source>
        <dbReference type="Proteomes" id="UP000470771"/>
    </source>
</evidence>
<dbReference type="Pfam" id="PF01370">
    <property type="entry name" value="Epimerase"/>
    <property type="match status" value="1"/>
</dbReference>
<dbReference type="EMBL" id="WWNE01000004">
    <property type="protein sequence ID" value="NBG65128.1"/>
    <property type="molecule type" value="Genomic_DNA"/>
</dbReference>
<dbReference type="InterPro" id="IPR036291">
    <property type="entry name" value="NAD(P)-bd_dom_sf"/>
</dbReference>
<dbReference type="NCBIfam" id="TIGR01777">
    <property type="entry name" value="yfcH"/>
    <property type="match status" value="1"/>
</dbReference>
<dbReference type="InterPro" id="IPR010099">
    <property type="entry name" value="SDR39U1"/>
</dbReference>
<gene>
    <name evidence="4" type="ORF">GQN54_03310</name>
</gene>
<keyword evidence="5" id="KW-1185">Reference proteome</keyword>